<comment type="caution">
    <text evidence="3">The sequence shown here is derived from an EMBL/GenBank/DDBJ whole genome shotgun (WGS) entry which is preliminary data.</text>
</comment>
<feature type="chain" id="PRO_5043396324" description="Secreted protein" evidence="2">
    <location>
        <begin position="24"/>
        <end position="114"/>
    </location>
</feature>
<reference evidence="3 4" key="1">
    <citation type="journal article" date="2024" name="BMC Genomics">
        <title>Genome assembly of redclaw crayfish (Cherax quadricarinatus) provides insights into its immune adaptation and hypoxia tolerance.</title>
        <authorList>
            <person name="Liu Z."/>
            <person name="Zheng J."/>
            <person name="Li H."/>
            <person name="Fang K."/>
            <person name="Wang S."/>
            <person name="He J."/>
            <person name="Zhou D."/>
            <person name="Weng S."/>
            <person name="Chi M."/>
            <person name="Gu Z."/>
            <person name="He J."/>
            <person name="Li F."/>
            <person name="Wang M."/>
        </authorList>
    </citation>
    <scope>NUCLEOTIDE SEQUENCE [LARGE SCALE GENOMIC DNA]</scope>
    <source>
        <strain evidence="3">ZL_2023a</strain>
    </source>
</reference>
<name>A0AAW0Y2N2_CHEQU</name>
<dbReference type="InterPro" id="IPR032675">
    <property type="entry name" value="LRR_dom_sf"/>
</dbReference>
<keyword evidence="2" id="KW-0732">Signal</keyword>
<feature type="signal peptide" evidence="2">
    <location>
        <begin position="1"/>
        <end position="23"/>
    </location>
</feature>
<accession>A0AAW0Y2N2</accession>
<evidence type="ECO:0000256" key="1">
    <source>
        <dbReference type="SAM" id="MobiDB-lite"/>
    </source>
</evidence>
<sequence>MESHILAHLLSLTLLCCNWLCPALEELDLSCVGRTGSVLRWKNWLCPALEELALSCVGRTGSVLRWKNWLCPALEELALSCCVEKTPWSRPEVPGVNAPRGPDHDQASLEDLCM</sequence>
<dbReference type="EMBL" id="JARKIK010000006">
    <property type="protein sequence ID" value="KAK8751063.1"/>
    <property type="molecule type" value="Genomic_DNA"/>
</dbReference>
<evidence type="ECO:0000313" key="4">
    <source>
        <dbReference type="Proteomes" id="UP001445076"/>
    </source>
</evidence>
<proteinExistence type="predicted"/>
<gene>
    <name evidence="3" type="ORF">OTU49_012767</name>
</gene>
<dbReference type="Gene3D" id="3.80.10.10">
    <property type="entry name" value="Ribonuclease Inhibitor"/>
    <property type="match status" value="1"/>
</dbReference>
<dbReference type="SUPFAM" id="SSF52047">
    <property type="entry name" value="RNI-like"/>
    <property type="match status" value="1"/>
</dbReference>
<keyword evidence="4" id="KW-1185">Reference proteome</keyword>
<dbReference type="AlphaFoldDB" id="A0AAW0Y2N2"/>
<evidence type="ECO:0000313" key="3">
    <source>
        <dbReference type="EMBL" id="KAK8751063.1"/>
    </source>
</evidence>
<protein>
    <recommendedName>
        <fullName evidence="5">Secreted protein</fullName>
    </recommendedName>
</protein>
<dbReference type="Proteomes" id="UP001445076">
    <property type="component" value="Unassembled WGS sequence"/>
</dbReference>
<evidence type="ECO:0000256" key="2">
    <source>
        <dbReference type="SAM" id="SignalP"/>
    </source>
</evidence>
<feature type="region of interest" description="Disordered" evidence="1">
    <location>
        <begin position="90"/>
        <end position="114"/>
    </location>
</feature>
<organism evidence="3 4">
    <name type="scientific">Cherax quadricarinatus</name>
    <name type="common">Australian red claw crayfish</name>
    <dbReference type="NCBI Taxonomy" id="27406"/>
    <lineage>
        <taxon>Eukaryota</taxon>
        <taxon>Metazoa</taxon>
        <taxon>Ecdysozoa</taxon>
        <taxon>Arthropoda</taxon>
        <taxon>Crustacea</taxon>
        <taxon>Multicrustacea</taxon>
        <taxon>Malacostraca</taxon>
        <taxon>Eumalacostraca</taxon>
        <taxon>Eucarida</taxon>
        <taxon>Decapoda</taxon>
        <taxon>Pleocyemata</taxon>
        <taxon>Astacidea</taxon>
        <taxon>Parastacoidea</taxon>
        <taxon>Parastacidae</taxon>
        <taxon>Cherax</taxon>
    </lineage>
</organism>
<evidence type="ECO:0008006" key="5">
    <source>
        <dbReference type="Google" id="ProtNLM"/>
    </source>
</evidence>